<feature type="region of interest" description="Disordered" evidence="1">
    <location>
        <begin position="401"/>
        <end position="456"/>
    </location>
</feature>
<organism evidence="2">
    <name type="scientific">Babesia vogeli</name>
    <dbReference type="NCBI Taxonomy" id="2705332"/>
    <lineage>
        <taxon>Eukaryota</taxon>
        <taxon>Sar</taxon>
        <taxon>Alveolata</taxon>
        <taxon>Apicomplexa</taxon>
        <taxon>Aconoidasida</taxon>
        <taxon>Piroplasmida</taxon>
        <taxon>Babesiidae</taxon>
        <taxon>Babesia</taxon>
    </lineage>
</organism>
<name>A0AB38ZN20_9APIC</name>
<feature type="compositionally biased region" description="Polar residues" evidence="1">
    <location>
        <begin position="441"/>
        <end position="456"/>
    </location>
</feature>
<evidence type="ECO:0000313" key="2">
    <source>
        <dbReference type="EMBL" id="XAT75900.1"/>
    </source>
</evidence>
<accession>A0AB38ZN20</accession>
<reference evidence="2" key="1">
    <citation type="submission" date="2023-06" db="EMBL/GenBank/DDBJ databases">
        <authorList>
            <person name="Sangchuai S."/>
        </authorList>
    </citation>
    <scope>NUCLEOTIDE SEQUENCE</scope>
</reference>
<dbReference type="AlphaFoldDB" id="A0AB38ZN20"/>
<sequence length="456" mass="52411">MRLVKQAIGTLVLAFTTSAFAYKVPGFGGILSKSDGAEKTLSTLLNVDASTRAALEGYRMNAAMANFSNGRREEVVEAVCGNIAEETECQKSVAEYVESCVRYDCFSIENQKYPQEKEYQPLTLPNPYQLEAAFYVFRNSESNPIKNPTEAFWMRFRHGGRYGAYHNFLVNILYKNLSDSMVDDNLEGFVRKYAYMATMYYKTYTALDVVNARIINKIAFSRHLFGRQIRNALTNIIRSNIPEDFGKYNVDRLRHVMGGYEEYMMKQVPSLPNFAKKYAGMVVKSLIKNVGAYQKQPWFKKLNNQIRNFFVNKIHEPTKEFFVNKIHEPTKEFFVNKIHEPTKEFFVNKIHEPTKEFFVNKLHEPTKEFFVNKLHEPTKEFFSNMVPGAFQKISEKAGRHLRSSKTVVPEDEPSSSLENEAVEDGQLTMGDVTDFEMATPTYEQGSQESLNEVGNE</sequence>
<protein>
    <submittedName>
        <fullName evidence="2">Rhoptry protein</fullName>
    </submittedName>
</protein>
<dbReference type="EMBL" id="OR166257">
    <property type="protein sequence ID" value="XAT75900.1"/>
    <property type="molecule type" value="mRNA"/>
</dbReference>
<dbReference type="InterPro" id="IPR004318">
    <property type="entry name" value="RAP-1"/>
</dbReference>
<dbReference type="Pfam" id="PF03085">
    <property type="entry name" value="RAP-1"/>
    <property type="match status" value="1"/>
</dbReference>
<proteinExistence type="evidence at transcript level"/>
<evidence type="ECO:0000256" key="1">
    <source>
        <dbReference type="SAM" id="MobiDB-lite"/>
    </source>
</evidence>